<reference evidence="1" key="1">
    <citation type="submission" date="2009-10" db="EMBL/GenBank/DDBJ databases">
        <title>Diversity of trophic interactions inside an arsenic-rich microbial ecosystem.</title>
        <authorList>
            <person name="Bertin P.N."/>
            <person name="Heinrich-Salmeron A."/>
            <person name="Pelletier E."/>
            <person name="Goulhen-Chollet F."/>
            <person name="Arsene-Ploetze F."/>
            <person name="Gallien S."/>
            <person name="Calteau A."/>
            <person name="Vallenet D."/>
            <person name="Casiot C."/>
            <person name="Chane-Woon-Ming B."/>
            <person name="Giloteaux L."/>
            <person name="Barakat M."/>
            <person name="Bonnefoy V."/>
            <person name="Bruneel O."/>
            <person name="Chandler M."/>
            <person name="Cleiss J."/>
            <person name="Duran R."/>
            <person name="Elbaz-Poulichet F."/>
            <person name="Fonknechten N."/>
            <person name="Lauga B."/>
            <person name="Mornico D."/>
            <person name="Ortet P."/>
            <person name="Schaeffer C."/>
            <person name="Siguier P."/>
            <person name="Alexander Thil Smith A."/>
            <person name="Van Dorsselaer A."/>
            <person name="Weissenbach J."/>
            <person name="Medigue C."/>
            <person name="Le Paslier D."/>
        </authorList>
    </citation>
    <scope>NUCLEOTIDE SEQUENCE</scope>
</reference>
<dbReference type="InterPro" id="IPR011250">
    <property type="entry name" value="OMP/PagP_B-barrel"/>
</dbReference>
<dbReference type="EMBL" id="CABQ01000185">
    <property type="protein sequence ID" value="CBI08145.1"/>
    <property type="molecule type" value="Genomic_DNA"/>
</dbReference>
<protein>
    <recommendedName>
        <fullName evidence="2">Outer membrane protein beta-barrel domain-containing protein</fullName>
    </recommendedName>
</protein>
<name>E6QLM4_9ZZZZ</name>
<gene>
    <name evidence="1" type="ORF">CARN6_1578</name>
</gene>
<organism evidence="1">
    <name type="scientific">mine drainage metagenome</name>
    <dbReference type="NCBI Taxonomy" id="410659"/>
    <lineage>
        <taxon>unclassified sequences</taxon>
        <taxon>metagenomes</taxon>
        <taxon>ecological metagenomes</taxon>
    </lineage>
</organism>
<proteinExistence type="predicted"/>
<dbReference type="PROSITE" id="PS51257">
    <property type="entry name" value="PROKAR_LIPOPROTEIN"/>
    <property type="match status" value="1"/>
</dbReference>
<evidence type="ECO:0008006" key="2">
    <source>
        <dbReference type="Google" id="ProtNLM"/>
    </source>
</evidence>
<sequence length="187" mass="20572">MRFHSTPIRSLVSALLVVFACASAQKAYGQVKESADAGGLVVSVGGFFSYYSVGYGPHRLAGFGGFVDAEPKGRPGVEAEIRDLNLLKPSDNVHVTTYLIGPRYGFHQIGRFQPYVKVLLGDGEFNFPYNYAHGSYFVTAPGGGVDYHLNRRVSLRLADVEYQDWPQFTFGNMSSFGVSTGLRIRIF</sequence>
<dbReference type="Gene3D" id="2.40.160.20">
    <property type="match status" value="1"/>
</dbReference>
<accession>E6QLM4</accession>
<dbReference type="AlphaFoldDB" id="E6QLM4"/>
<comment type="caution">
    <text evidence="1">The sequence shown here is derived from an EMBL/GenBank/DDBJ whole genome shotgun (WGS) entry which is preliminary data.</text>
</comment>
<evidence type="ECO:0000313" key="1">
    <source>
        <dbReference type="EMBL" id="CBI08145.1"/>
    </source>
</evidence>
<dbReference type="SUPFAM" id="SSF56925">
    <property type="entry name" value="OMPA-like"/>
    <property type="match status" value="1"/>
</dbReference>